<evidence type="ECO:0000259" key="1">
    <source>
        <dbReference type="SMART" id="SM00530"/>
    </source>
</evidence>
<dbReference type="InterPro" id="IPR001387">
    <property type="entry name" value="Cro/C1-type_HTH"/>
</dbReference>
<dbReference type="SMART" id="SM00530">
    <property type="entry name" value="HTH_XRE"/>
    <property type="match status" value="1"/>
</dbReference>
<dbReference type="SUPFAM" id="SSF47413">
    <property type="entry name" value="lambda repressor-like DNA-binding domains"/>
    <property type="match status" value="1"/>
</dbReference>
<comment type="caution">
    <text evidence="2">The sequence shown here is derived from an EMBL/GenBank/DDBJ whole genome shotgun (WGS) entry which is preliminary data.</text>
</comment>
<dbReference type="Proteomes" id="UP001139485">
    <property type="component" value="Unassembled WGS sequence"/>
</dbReference>
<organism evidence="2 3">
    <name type="scientific">Nocardioides bruguierae</name>
    <dbReference type="NCBI Taxonomy" id="2945102"/>
    <lineage>
        <taxon>Bacteria</taxon>
        <taxon>Bacillati</taxon>
        <taxon>Actinomycetota</taxon>
        <taxon>Actinomycetes</taxon>
        <taxon>Propionibacteriales</taxon>
        <taxon>Nocardioidaceae</taxon>
        <taxon>Nocardioides</taxon>
    </lineage>
</organism>
<dbReference type="EMBL" id="JAMOIL010000043">
    <property type="protein sequence ID" value="MCM0622672.1"/>
    <property type="molecule type" value="Genomic_DNA"/>
</dbReference>
<protein>
    <submittedName>
        <fullName evidence="2">Helix-turn-helix transcriptional regulator</fullName>
    </submittedName>
</protein>
<dbReference type="GO" id="GO:0003677">
    <property type="term" value="F:DNA binding"/>
    <property type="evidence" value="ECO:0007669"/>
    <property type="project" value="InterPro"/>
</dbReference>
<dbReference type="PANTHER" id="PTHR35010:SF2">
    <property type="entry name" value="BLL4672 PROTEIN"/>
    <property type="match status" value="1"/>
</dbReference>
<keyword evidence="3" id="KW-1185">Reference proteome</keyword>
<proteinExistence type="predicted"/>
<feature type="domain" description="HTH cro/C1-type" evidence="1">
    <location>
        <begin position="7"/>
        <end position="84"/>
    </location>
</feature>
<evidence type="ECO:0000313" key="2">
    <source>
        <dbReference type="EMBL" id="MCM0622672.1"/>
    </source>
</evidence>
<dbReference type="Gene3D" id="3.30.450.180">
    <property type="match status" value="1"/>
</dbReference>
<dbReference type="RefSeq" id="WP_250828846.1">
    <property type="nucleotide sequence ID" value="NZ_JAMOIL010000043.1"/>
</dbReference>
<dbReference type="InterPro" id="IPR010982">
    <property type="entry name" value="Lambda_DNA-bd_dom_sf"/>
</dbReference>
<dbReference type="Pfam" id="PF13560">
    <property type="entry name" value="HTH_31"/>
    <property type="match status" value="1"/>
</dbReference>
<accession>A0A9X2IGS5</accession>
<sequence>MKPDKSEVRDFLVSRRAKVTPEQAGLSHYGGNRRVPGLRREEVALLAGVSIDYFTKLEKGNLSGVSDSVLHSVAQALQLDDAERSHLIDLARSANTSPARSTRRPTRRTVRAGLQMVLDQMPGMPAFVTNGRMEVLAWNALGDAMHSGLFTRELAAGRTPSFARFNALDEASQHFYVDWEMAIATTASMLRTEVGRCPGDPSLSALIGELCTRSDAFATQWARHDVRIHRSGLKHFVHPDVGELALHYEVLPVLADEGQAITVYAAEVGSPTHEKLQLLASMSATQRAERIGLHVEDGAADPEDEHTF</sequence>
<name>A0A9X2IGS5_9ACTN</name>
<dbReference type="CDD" id="cd00093">
    <property type="entry name" value="HTH_XRE"/>
    <property type="match status" value="1"/>
</dbReference>
<reference evidence="2" key="1">
    <citation type="submission" date="2022-05" db="EMBL/GenBank/DDBJ databases">
        <authorList>
            <person name="Tuo L."/>
        </authorList>
    </citation>
    <scope>NUCLEOTIDE SEQUENCE</scope>
    <source>
        <strain evidence="2">BSK12Z-4</strain>
    </source>
</reference>
<dbReference type="Pfam" id="PF17765">
    <property type="entry name" value="MLTR_LBD"/>
    <property type="match status" value="1"/>
</dbReference>
<dbReference type="InterPro" id="IPR041413">
    <property type="entry name" value="MLTR_LBD"/>
</dbReference>
<dbReference type="AlphaFoldDB" id="A0A9X2IGS5"/>
<dbReference type="Gene3D" id="1.10.260.40">
    <property type="entry name" value="lambda repressor-like DNA-binding domains"/>
    <property type="match status" value="1"/>
</dbReference>
<gene>
    <name evidence="2" type="ORF">M8330_20485</name>
</gene>
<evidence type="ECO:0000313" key="3">
    <source>
        <dbReference type="Proteomes" id="UP001139485"/>
    </source>
</evidence>
<dbReference type="PANTHER" id="PTHR35010">
    <property type="entry name" value="BLL4672 PROTEIN-RELATED"/>
    <property type="match status" value="1"/>
</dbReference>